<keyword evidence="4" id="KW-1185">Reference proteome</keyword>
<dbReference type="Proteomes" id="UP001370758">
    <property type="component" value="Unassembled WGS sequence"/>
</dbReference>
<keyword evidence="2" id="KW-0732">Signal</keyword>
<evidence type="ECO:0000256" key="1">
    <source>
        <dbReference type="SAM" id="MobiDB-lite"/>
    </source>
</evidence>
<evidence type="ECO:0000313" key="3">
    <source>
        <dbReference type="EMBL" id="KAK6505419.1"/>
    </source>
</evidence>
<feature type="region of interest" description="Disordered" evidence="1">
    <location>
        <begin position="345"/>
        <end position="376"/>
    </location>
</feature>
<comment type="caution">
    <text evidence="3">The sequence shown here is derived from an EMBL/GenBank/DDBJ whole genome shotgun (WGS) entry which is preliminary data.</text>
</comment>
<dbReference type="EMBL" id="JAVHJL010000004">
    <property type="protein sequence ID" value="KAK6505419.1"/>
    <property type="molecule type" value="Genomic_DNA"/>
</dbReference>
<organism evidence="3 4">
    <name type="scientific">Arthrobotrys musiformis</name>
    <dbReference type="NCBI Taxonomy" id="47236"/>
    <lineage>
        <taxon>Eukaryota</taxon>
        <taxon>Fungi</taxon>
        <taxon>Dikarya</taxon>
        <taxon>Ascomycota</taxon>
        <taxon>Pezizomycotina</taxon>
        <taxon>Orbiliomycetes</taxon>
        <taxon>Orbiliales</taxon>
        <taxon>Orbiliaceae</taxon>
        <taxon>Arthrobotrys</taxon>
    </lineage>
</organism>
<name>A0AAV9WBZ5_9PEZI</name>
<feature type="signal peptide" evidence="2">
    <location>
        <begin position="1"/>
        <end position="17"/>
    </location>
</feature>
<reference evidence="3 4" key="1">
    <citation type="submission" date="2023-08" db="EMBL/GenBank/DDBJ databases">
        <authorList>
            <person name="Palmer J.M."/>
        </authorList>
    </citation>
    <scope>NUCLEOTIDE SEQUENCE [LARGE SCALE GENOMIC DNA]</scope>
    <source>
        <strain evidence="3 4">TWF481</strain>
    </source>
</reference>
<proteinExistence type="predicted"/>
<protein>
    <submittedName>
        <fullName evidence="3">Uncharacterized protein</fullName>
    </submittedName>
</protein>
<evidence type="ECO:0000256" key="2">
    <source>
        <dbReference type="SAM" id="SignalP"/>
    </source>
</evidence>
<gene>
    <name evidence="3" type="ORF">TWF481_007322</name>
</gene>
<dbReference type="AlphaFoldDB" id="A0AAV9WBZ5"/>
<accession>A0AAV9WBZ5</accession>
<evidence type="ECO:0000313" key="4">
    <source>
        <dbReference type="Proteomes" id="UP001370758"/>
    </source>
</evidence>
<sequence length="376" mass="37050">MKVSVIASFAIYTVAIAAPAGVSNGKAQPITGVIDFGTDKEATGSINFGGNGNGNGGIKFGGDGDFGGSGKGGVVNVIQPGQFNGQFFGDKSALDLQGLIGGIFGSVGLGGSGGKGGIGGIAGGIGGIGGGKGGLPGGIGGVPGGIGGVPGGIGGVPGGIGGVPGGIGGVPGGIGGGKGGIGGIGGIGGGKGGKGGLPGGLGSITGVLDGSREGFFAFRKATDLLSEKACDFALNDASRFADFFVLVPYQSVQELLTGWFEIGEAAIRRSANGFSEEEVQHVSDNVQLTKDVLRFIPNPDQKISKKGGKGTFEGVQPNEFFASNTYLRCRQLYENNPLDFIEVGEETPKPVRPTGPRPIAVDIVTPPAENKSATRA</sequence>
<feature type="chain" id="PRO_5044001592" evidence="2">
    <location>
        <begin position="18"/>
        <end position="376"/>
    </location>
</feature>